<protein>
    <submittedName>
        <fullName evidence="2">Uncharacterized protein</fullName>
    </submittedName>
</protein>
<evidence type="ECO:0000313" key="2">
    <source>
        <dbReference type="EMBL" id="MDQ0894126.1"/>
    </source>
</evidence>
<comment type="caution">
    <text evidence="2">The sequence shown here is derived from an EMBL/GenBank/DDBJ whole genome shotgun (WGS) entry which is preliminary data.</text>
</comment>
<keyword evidence="3" id="KW-1185">Reference proteome</keyword>
<dbReference type="EMBL" id="JAUSYY010000001">
    <property type="protein sequence ID" value="MDQ0894126.1"/>
    <property type="molecule type" value="Genomic_DNA"/>
</dbReference>
<feature type="compositionally biased region" description="Basic residues" evidence="1">
    <location>
        <begin position="109"/>
        <end position="118"/>
    </location>
</feature>
<feature type="compositionally biased region" description="Basic and acidic residues" evidence="1">
    <location>
        <begin position="1"/>
        <end position="15"/>
    </location>
</feature>
<feature type="region of interest" description="Disordered" evidence="1">
    <location>
        <begin position="1"/>
        <end position="202"/>
    </location>
</feature>
<dbReference type="Proteomes" id="UP001239083">
    <property type="component" value="Unassembled WGS sequence"/>
</dbReference>
<evidence type="ECO:0000313" key="3">
    <source>
        <dbReference type="Proteomes" id="UP001239083"/>
    </source>
</evidence>
<evidence type="ECO:0000256" key="1">
    <source>
        <dbReference type="SAM" id="MobiDB-lite"/>
    </source>
</evidence>
<gene>
    <name evidence="2" type="ORF">QFZ26_001681</name>
</gene>
<sequence length="222" mass="23906">MEATPNERSEQDVLRPRAAVRHLHHAEERPAAGGRAPGRTLRGIRLRPRDVPGPPVPAGVPRHADAAHVGRGAHRAHPPLGERREPAAAAAGRARTCGREPRPALGRPVRARTRSRRLLGRDRRDGRAAPHSGPGGRRALRGHRHHSRHLEPGGAGAVRGRRRVLPGQRREARAGAGAQHPHLAGGLQASHASAHGPQGRRVAAVARIHEAGPVRRVERDDR</sequence>
<accession>A0ABU0R7Q5</accession>
<name>A0ABU0R7Q5_9MICO</name>
<feature type="compositionally biased region" description="Basic residues" evidence="1">
    <location>
        <begin position="138"/>
        <end position="148"/>
    </location>
</feature>
<organism evidence="2 3">
    <name type="scientific">Agromyces ramosus</name>
    <dbReference type="NCBI Taxonomy" id="33879"/>
    <lineage>
        <taxon>Bacteria</taxon>
        <taxon>Bacillati</taxon>
        <taxon>Actinomycetota</taxon>
        <taxon>Actinomycetes</taxon>
        <taxon>Micrococcales</taxon>
        <taxon>Microbacteriaceae</taxon>
        <taxon>Agromyces</taxon>
    </lineage>
</organism>
<feature type="compositionally biased region" description="Basic and acidic residues" evidence="1">
    <location>
        <begin position="119"/>
        <end position="128"/>
    </location>
</feature>
<reference evidence="2 3" key="1">
    <citation type="submission" date="2023-07" db="EMBL/GenBank/DDBJ databases">
        <title>Comparative genomics of wheat-associated soil bacteria to identify genetic determinants of phenazine resistance.</title>
        <authorList>
            <person name="Mouncey N."/>
        </authorList>
    </citation>
    <scope>NUCLEOTIDE SEQUENCE [LARGE SCALE GENOMIC DNA]</scope>
    <source>
        <strain evidence="2 3">V3I3</strain>
    </source>
</reference>
<proteinExistence type="predicted"/>